<evidence type="ECO:0000313" key="2">
    <source>
        <dbReference type="Proteomes" id="UP000683360"/>
    </source>
</evidence>
<dbReference type="AlphaFoldDB" id="A0A8S3QF09"/>
<organism evidence="1 2">
    <name type="scientific">Mytilus edulis</name>
    <name type="common">Blue mussel</name>
    <dbReference type="NCBI Taxonomy" id="6550"/>
    <lineage>
        <taxon>Eukaryota</taxon>
        <taxon>Metazoa</taxon>
        <taxon>Spiralia</taxon>
        <taxon>Lophotrochozoa</taxon>
        <taxon>Mollusca</taxon>
        <taxon>Bivalvia</taxon>
        <taxon>Autobranchia</taxon>
        <taxon>Pteriomorphia</taxon>
        <taxon>Mytilida</taxon>
        <taxon>Mytiloidea</taxon>
        <taxon>Mytilidae</taxon>
        <taxon>Mytilinae</taxon>
        <taxon>Mytilus</taxon>
    </lineage>
</organism>
<keyword evidence="2" id="KW-1185">Reference proteome</keyword>
<reference evidence="1" key="1">
    <citation type="submission" date="2021-03" db="EMBL/GenBank/DDBJ databases">
        <authorList>
            <person name="Bekaert M."/>
        </authorList>
    </citation>
    <scope>NUCLEOTIDE SEQUENCE</scope>
</reference>
<dbReference type="Proteomes" id="UP000683360">
    <property type="component" value="Unassembled WGS sequence"/>
</dbReference>
<proteinExistence type="predicted"/>
<protein>
    <submittedName>
        <fullName evidence="1">Uncharacterized protein</fullName>
    </submittedName>
</protein>
<name>A0A8S3QF09_MYTED</name>
<sequence>METDANDQEDNISVITVSDEELCEDTTVGRSGTYVQTIMIFMRKRTNYINEEETGSTYDVKLNKKCKAAKAVLMAEINKDIKYMRNRKDEVVMGLMPTVDSLIALTEIKEMAPSMFVLIKGSFGIKDDTIRRSTFSIVFFKFYVYVIRLKLFGDINHLGLSLSHKTTVVRIEALRQEYDNSLMKWKNEIEVHLENENDNEDDDDIQMIVDLDLTMDGVTPIVDAPEPPLGKYITFK</sequence>
<comment type="caution">
    <text evidence="1">The sequence shown here is derived from an EMBL/GenBank/DDBJ whole genome shotgun (WGS) entry which is preliminary data.</text>
</comment>
<evidence type="ECO:0000313" key="1">
    <source>
        <dbReference type="EMBL" id="CAG2193222.1"/>
    </source>
</evidence>
<accession>A0A8S3QF09</accession>
<gene>
    <name evidence="1" type="ORF">MEDL_8276</name>
</gene>
<dbReference type="EMBL" id="CAJPWZ010000459">
    <property type="protein sequence ID" value="CAG2193222.1"/>
    <property type="molecule type" value="Genomic_DNA"/>
</dbReference>